<dbReference type="GO" id="GO:0051782">
    <property type="term" value="P:negative regulation of cell division"/>
    <property type="evidence" value="ECO:0007669"/>
    <property type="project" value="TreeGrafter"/>
</dbReference>
<dbReference type="SUPFAM" id="SSF52540">
    <property type="entry name" value="P-loop containing nucleoside triphosphate hydrolases"/>
    <property type="match status" value="1"/>
</dbReference>
<dbReference type="Gene3D" id="3.40.50.300">
    <property type="entry name" value="P-loop containing nucleotide triphosphate hydrolases"/>
    <property type="match status" value="1"/>
</dbReference>
<dbReference type="GO" id="GO:0016887">
    <property type="term" value="F:ATP hydrolysis activity"/>
    <property type="evidence" value="ECO:0007669"/>
    <property type="project" value="TreeGrafter"/>
</dbReference>
<feature type="compositionally biased region" description="Low complexity" evidence="1">
    <location>
        <begin position="37"/>
        <end position="46"/>
    </location>
</feature>
<name>A0A1T8VJP8_9MYCO</name>
<feature type="compositionally biased region" description="Low complexity" evidence="1">
    <location>
        <begin position="10"/>
        <end position="24"/>
    </location>
</feature>
<dbReference type="GO" id="GO:0009898">
    <property type="term" value="C:cytoplasmic side of plasma membrane"/>
    <property type="evidence" value="ECO:0007669"/>
    <property type="project" value="TreeGrafter"/>
</dbReference>
<dbReference type="EMBL" id="FVGW01000030">
    <property type="protein sequence ID" value="SKN05068.1"/>
    <property type="molecule type" value="Genomic_DNA"/>
</dbReference>
<organism evidence="3 4">
    <name type="scientific">Mycobacteroides abscessus subsp. massiliense</name>
    <dbReference type="NCBI Taxonomy" id="1962118"/>
    <lineage>
        <taxon>Bacteria</taxon>
        <taxon>Bacillati</taxon>
        <taxon>Actinomycetota</taxon>
        <taxon>Actinomycetes</taxon>
        <taxon>Mycobacteriales</taxon>
        <taxon>Mycobacteriaceae</taxon>
        <taxon>Mycobacteroides</taxon>
        <taxon>Mycobacteroides abscessus</taxon>
    </lineage>
</organism>
<dbReference type="PANTHER" id="PTHR43384:SF14">
    <property type="entry name" value="ESX-1 SECRETION-ASSOCIATED PROTEIN ESPI"/>
    <property type="match status" value="1"/>
</dbReference>
<proteinExistence type="predicted"/>
<evidence type="ECO:0000313" key="3">
    <source>
        <dbReference type="EMBL" id="SKN05068.1"/>
    </source>
</evidence>
<dbReference type="InterPro" id="IPR002586">
    <property type="entry name" value="CobQ/CobB/MinD/ParA_Nub-bd_dom"/>
</dbReference>
<evidence type="ECO:0000256" key="1">
    <source>
        <dbReference type="SAM" id="MobiDB-lite"/>
    </source>
</evidence>
<dbReference type="Pfam" id="PF01656">
    <property type="entry name" value="CbiA"/>
    <property type="match status" value="1"/>
</dbReference>
<reference evidence="3 4" key="1">
    <citation type="submission" date="2016-11" db="EMBL/GenBank/DDBJ databases">
        <authorList>
            <consortium name="Pathogen Informatics"/>
        </authorList>
    </citation>
    <scope>NUCLEOTIDE SEQUENCE [LARGE SCALE GENOMIC DNA]</scope>
    <source>
        <strain evidence="3 4">911</strain>
    </source>
</reference>
<protein>
    <submittedName>
        <fullName evidence="3">Chromosome partitioning ATPase</fullName>
    </submittedName>
</protein>
<dbReference type="AlphaFoldDB" id="A0A1T8VJP8"/>
<dbReference type="Proteomes" id="UP000190074">
    <property type="component" value="Unassembled WGS sequence"/>
</dbReference>
<dbReference type="PANTHER" id="PTHR43384">
    <property type="entry name" value="SEPTUM SITE-DETERMINING PROTEIN MIND HOMOLOG, CHLOROPLASTIC-RELATED"/>
    <property type="match status" value="1"/>
</dbReference>
<accession>A0A1T8VJP8</accession>
<sequence>MPAHELPAPQQQSSYGQHTQQQYGVAAPQSAPQVPSYQAPQQQGYQGYQQGVQPGVAVQQYAVATPVDAGRHRAAMEMASVVVAPSGKLTPERGWRRWLYVLTHINMGLSPDEVLERELHASIRKVVTPPPGTAEGFYLAVLSLKGGVGKTVLTMLLGSIFAIVRGTAALAVDAAPDSGNLIDRARKQTEKTIKQLVASADDLSGAIAVREMTNQNEANLEVLAGDDYVDAPAPLSGDDWRTIKEVVQKYYSVVLADCGRGLHTDVNRAVLDSAWAAVILCDACVDSAKAAAITVDWLRVNGYKDLAARAVIVMNHTKRGKSSADLEDIKARLERQVGEGNVFEMPFDPHIETGGEVDIRLVSSTVRRRATEICAKLSEWFDKPRLVRG</sequence>
<dbReference type="GO" id="GO:0005829">
    <property type="term" value="C:cytosol"/>
    <property type="evidence" value="ECO:0007669"/>
    <property type="project" value="TreeGrafter"/>
</dbReference>
<feature type="region of interest" description="Disordered" evidence="1">
    <location>
        <begin position="1"/>
        <end position="46"/>
    </location>
</feature>
<dbReference type="GO" id="GO:0005524">
    <property type="term" value="F:ATP binding"/>
    <property type="evidence" value="ECO:0007669"/>
    <property type="project" value="TreeGrafter"/>
</dbReference>
<evidence type="ECO:0000313" key="4">
    <source>
        <dbReference type="Proteomes" id="UP000190074"/>
    </source>
</evidence>
<feature type="domain" description="CobQ/CobB/MinD/ParA nucleotide binding" evidence="2">
    <location>
        <begin position="139"/>
        <end position="208"/>
    </location>
</feature>
<gene>
    <name evidence="3" type="ORF">SAMEA2259716_05832</name>
</gene>
<dbReference type="InterPro" id="IPR050625">
    <property type="entry name" value="ParA/MinD_ATPase"/>
</dbReference>
<dbReference type="InterPro" id="IPR027417">
    <property type="entry name" value="P-loop_NTPase"/>
</dbReference>
<evidence type="ECO:0000259" key="2">
    <source>
        <dbReference type="Pfam" id="PF01656"/>
    </source>
</evidence>